<dbReference type="EMBL" id="KJ668713">
    <property type="protein sequence ID" value="AHY83204.1"/>
    <property type="molecule type" value="Genomic_DNA"/>
</dbReference>
<sequence length="111" mass="13045">MFILDVFKFCESYERFNRQHLAAFIYRHKECERMAKAAGVNTRYFASSASKEFLARCMTEGYIDGVNGSYWSKGSTKRPFEFSFRCLEGESDKYTNEMMTIKEMTDDQLFA</sequence>
<accession>A0A023ZUE9</accession>
<name>A0A023ZUE9_9CAUD</name>
<dbReference type="KEGG" id="vg:19525690"/>
<protein>
    <submittedName>
        <fullName evidence="1">YdbL</fullName>
    </submittedName>
</protein>
<gene>
    <name evidence="1" type="primary">e41c_0054</name>
</gene>
<proteinExistence type="predicted"/>
<evidence type="ECO:0000313" key="1">
    <source>
        <dbReference type="EMBL" id="AHY83204.1"/>
    </source>
</evidence>
<dbReference type="OrthoDB" id="12718at10239"/>
<dbReference type="Proteomes" id="UP000024438">
    <property type="component" value="Segment"/>
</dbReference>
<keyword evidence="2" id="KW-1185">Reference proteome</keyword>
<organism evidence="1 2">
    <name type="scientific">Escherichia phage e4/1c</name>
    <dbReference type="NCBI Taxonomy" id="1495286"/>
    <lineage>
        <taxon>Viruses</taxon>
        <taxon>Duplodnaviria</taxon>
        <taxon>Heunggongvirae</taxon>
        <taxon>Uroviricota</taxon>
        <taxon>Caudoviricetes</taxon>
        <taxon>Drexlerviridae</taxon>
        <taxon>Rogunavirinae</taxon>
        <taxon>Rogunavirus</taxon>
        <taxon>Rogunavirus E41c</taxon>
    </lineage>
</organism>
<dbReference type="RefSeq" id="YP_009036053.1">
    <property type="nucleotide sequence ID" value="NC_024210.1"/>
</dbReference>
<evidence type="ECO:0000313" key="2">
    <source>
        <dbReference type="Proteomes" id="UP000024438"/>
    </source>
</evidence>
<reference evidence="1 2" key="1">
    <citation type="submission" date="2014-04" db="EMBL/GenBank/DDBJ databases">
        <title>Complete genome sequence of e4/1c, an Escherichia coli O157:H7-specific phage with proven potential as a biocontrol agent.</title>
        <authorList>
            <person name="McAuliffe O."/>
            <person name="Coffey B."/>
            <person name="Casey A."/>
            <person name="O'Sullivan O."/>
            <person name="Coffey A."/>
            <person name="Ross P."/>
        </authorList>
    </citation>
    <scope>NUCLEOTIDE SEQUENCE [LARGE SCALE GENOMIC DNA]</scope>
</reference>